<dbReference type="Proteomes" id="UP001152747">
    <property type="component" value="Unassembled WGS sequence"/>
</dbReference>
<evidence type="ECO:0000313" key="4">
    <source>
        <dbReference type="EMBL" id="CAI5439593.1"/>
    </source>
</evidence>
<protein>
    <recommendedName>
        <fullName evidence="3">C3H1-type domain-containing protein</fullName>
    </recommendedName>
</protein>
<evidence type="ECO:0000259" key="3">
    <source>
        <dbReference type="PROSITE" id="PS50103"/>
    </source>
</evidence>
<organism evidence="4 5">
    <name type="scientific">Caenorhabditis angaria</name>
    <dbReference type="NCBI Taxonomy" id="860376"/>
    <lineage>
        <taxon>Eukaryota</taxon>
        <taxon>Metazoa</taxon>
        <taxon>Ecdysozoa</taxon>
        <taxon>Nematoda</taxon>
        <taxon>Chromadorea</taxon>
        <taxon>Rhabditida</taxon>
        <taxon>Rhabditina</taxon>
        <taxon>Rhabditomorpha</taxon>
        <taxon>Rhabditoidea</taxon>
        <taxon>Rhabditidae</taxon>
        <taxon>Peloderinae</taxon>
        <taxon>Caenorhabditis</taxon>
    </lineage>
</organism>
<keyword evidence="5" id="KW-1185">Reference proteome</keyword>
<feature type="domain" description="C3H1-type" evidence="3">
    <location>
        <begin position="165"/>
        <end position="192"/>
    </location>
</feature>
<feature type="zinc finger region" description="C3H1-type" evidence="1">
    <location>
        <begin position="165"/>
        <end position="192"/>
    </location>
</feature>
<dbReference type="Gene3D" id="4.10.1000.10">
    <property type="entry name" value="Zinc finger, CCCH-type"/>
    <property type="match status" value="1"/>
</dbReference>
<reference evidence="4" key="1">
    <citation type="submission" date="2022-11" db="EMBL/GenBank/DDBJ databases">
        <authorList>
            <person name="Kikuchi T."/>
        </authorList>
    </citation>
    <scope>NUCLEOTIDE SEQUENCE</scope>
    <source>
        <strain evidence="4">PS1010</strain>
    </source>
</reference>
<dbReference type="EMBL" id="CANHGI010000001">
    <property type="protein sequence ID" value="CAI5439593.1"/>
    <property type="molecule type" value="Genomic_DNA"/>
</dbReference>
<evidence type="ECO:0000313" key="5">
    <source>
        <dbReference type="Proteomes" id="UP001152747"/>
    </source>
</evidence>
<keyword evidence="1" id="KW-0862">Zinc</keyword>
<name>A0A9P1I6V5_9PELO</name>
<feature type="compositionally biased region" description="Polar residues" evidence="2">
    <location>
        <begin position="93"/>
        <end position="112"/>
    </location>
</feature>
<dbReference type="InterPro" id="IPR000571">
    <property type="entry name" value="Znf_CCCH"/>
</dbReference>
<feature type="region of interest" description="Disordered" evidence="2">
    <location>
        <begin position="78"/>
        <end position="117"/>
    </location>
</feature>
<evidence type="ECO:0000256" key="2">
    <source>
        <dbReference type="SAM" id="MobiDB-lite"/>
    </source>
</evidence>
<dbReference type="AlphaFoldDB" id="A0A9P1I6V5"/>
<keyword evidence="1" id="KW-0863">Zinc-finger</keyword>
<dbReference type="GO" id="GO:0008270">
    <property type="term" value="F:zinc ion binding"/>
    <property type="evidence" value="ECO:0007669"/>
    <property type="project" value="UniProtKB-KW"/>
</dbReference>
<accession>A0A9P1I6V5</accession>
<keyword evidence="1" id="KW-0479">Metal-binding</keyword>
<sequence>MSGFSKFKRRIRPADIVITISDEGRTPIGEGNIEELKKLMMESVSEETREEWIRFMERRHHDAMSVLMSDALQTNQTYPKKIKSQKIDSDSQNSTPKPAQKMPNIQENQSNYNEEELKKREILRKQLEKTIRKSDKLAEIPEKSGILDGYGFVFEEEEEENQDFPEEEEECILYKFGHCLNSQNCQFSHEKNIYFAQENQESDLLSDYPIHPPEIELCPGYKNQSCWNFSCEFRHVLYSTDQI</sequence>
<evidence type="ECO:0000256" key="1">
    <source>
        <dbReference type="PROSITE-ProRule" id="PRU00723"/>
    </source>
</evidence>
<comment type="caution">
    <text evidence="4">The sequence shown here is derived from an EMBL/GenBank/DDBJ whole genome shotgun (WGS) entry which is preliminary data.</text>
</comment>
<dbReference type="PROSITE" id="PS50103">
    <property type="entry name" value="ZF_C3H1"/>
    <property type="match status" value="1"/>
</dbReference>
<gene>
    <name evidence="4" type="ORF">CAMP_LOCUS2230</name>
</gene>
<proteinExistence type="predicted"/>